<name>A0ABN9UGI3_9DINO</name>
<organism evidence="2 3">
    <name type="scientific">Prorocentrum cordatum</name>
    <dbReference type="NCBI Taxonomy" id="2364126"/>
    <lineage>
        <taxon>Eukaryota</taxon>
        <taxon>Sar</taxon>
        <taxon>Alveolata</taxon>
        <taxon>Dinophyceae</taxon>
        <taxon>Prorocentrales</taxon>
        <taxon>Prorocentraceae</taxon>
        <taxon>Prorocentrum</taxon>
    </lineage>
</organism>
<gene>
    <name evidence="2" type="ORF">PCOR1329_LOCUS48341</name>
</gene>
<feature type="region of interest" description="Disordered" evidence="1">
    <location>
        <begin position="95"/>
        <end position="127"/>
    </location>
</feature>
<evidence type="ECO:0000313" key="3">
    <source>
        <dbReference type="Proteomes" id="UP001189429"/>
    </source>
</evidence>
<proteinExistence type="predicted"/>
<protein>
    <recommendedName>
        <fullName evidence="4">Apple domain-containing protein</fullName>
    </recommendedName>
</protein>
<accession>A0ABN9UGI3</accession>
<dbReference type="Proteomes" id="UP001189429">
    <property type="component" value="Unassembled WGS sequence"/>
</dbReference>
<evidence type="ECO:0008006" key="4">
    <source>
        <dbReference type="Google" id="ProtNLM"/>
    </source>
</evidence>
<sequence length="127" mass="14003">MLPKAHSECTWTEKADGGLYHQYFYDVARHARTLEACREFCCRAAECKAIRFSPTAVDGPDLQCLLYPRGAEAWSLEQPLYKDYRVHLRGDGVIGQRSATGPAGQALVGDAQSGGCPRGAERRASQR</sequence>
<evidence type="ECO:0000256" key="1">
    <source>
        <dbReference type="SAM" id="MobiDB-lite"/>
    </source>
</evidence>
<evidence type="ECO:0000313" key="2">
    <source>
        <dbReference type="EMBL" id="CAK0858737.1"/>
    </source>
</evidence>
<reference evidence="2" key="1">
    <citation type="submission" date="2023-10" db="EMBL/GenBank/DDBJ databases">
        <authorList>
            <person name="Chen Y."/>
            <person name="Shah S."/>
            <person name="Dougan E. K."/>
            <person name="Thang M."/>
            <person name="Chan C."/>
        </authorList>
    </citation>
    <scope>NUCLEOTIDE SEQUENCE [LARGE SCALE GENOMIC DNA]</scope>
</reference>
<keyword evidence="3" id="KW-1185">Reference proteome</keyword>
<dbReference type="EMBL" id="CAUYUJ010015837">
    <property type="protein sequence ID" value="CAK0858737.1"/>
    <property type="molecule type" value="Genomic_DNA"/>
</dbReference>
<comment type="caution">
    <text evidence="2">The sequence shown here is derived from an EMBL/GenBank/DDBJ whole genome shotgun (WGS) entry which is preliminary data.</text>
</comment>